<evidence type="ECO:0000259" key="2">
    <source>
        <dbReference type="Pfam" id="PF22688"/>
    </source>
</evidence>
<evidence type="ECO:0000313" key="3">
    <source>
        <dbReference type="EMBL" id="KKN01945.1"/>
    </source>
</evidence>
<dbReference type="EMBL" id="LAZR01005202">
    <property type="protein sequence ID" value="KKN01945.1"/>
    <property type="molecule type" value="Genomic_DNA"/>
</dbReference>
<dbReference type="InterPro" id="IPR013317">
    <property type="entry name" value="DnaA_dom"/>
</dbReference>
<dbReference type="InterPro" id="IPR027417">
    <property type="entry name" value="P-loop_NTPase"/>
</dbReference>
<dbReference type="InterPro" id="IPR017788">
    <property type="entry name" value="Hda"/>
</dbReference>
<comment type="caution">
    <text evidence="3">The sequence shown here is derived from an EMBL/GenBank/DDBJ whole genome shotgun (WGS) entry which is preliminary data.</text>
</comment>
<proteinExistence type="predicted"/>
<dbReference type="SUPFAM" id="SSF52540">
    <property type="entry name" value="P-loop containing nucleoside triphosphate hydrolases"/>
    <property type="match status" value="1"/>
</dbReference>
<gene>
    <name evidence="3" type="ORF">LCGC14_1122660</name>
</gene>
<dbReference type="Gene3D" id="3.40.50.300">
    <property type="entry name" value="P-loop containing nucleotide triphosphate hydrolases"/>
    <property type="match status" value="1"/>
</dbReference>
<dbReference type="PANTHER" id="PTHR30050:SF5">
    <property type="entry name" value="DNAA REGULATORY INACTIVATOR HDA"/>
    <property type="match status" value="1"/>
</dbReference>
<evidence type="ECO:0000259" key="1">
    <source>
        <dbReference type="Pfam" id="PF00308"/>
    </source>
</evidence>
<dbReference type="PANTHER" id="PTHR30050">
    <property type="entry name" value="CHROMOSOMAL REPLICATION INITIATOR PROTEIN DNAA"/>
    <property type="match status" value="1"/>
</dbReference>
<feature type="domain" description="Hda lid" evidence="2">
    <location>
        <begin position="169"/>
        <end position="233"/>
    </location>
</feature>
<dbReference type="NCBIfam" id="TIGR03420">
    <property type="entry name" value="DnaA_homol_Hda"/>
    <property type="match status" value="1"/>
</dbReference>
<accession>A0A0F9M3I0</accession>
<feature type="domain" description="Chromosomal replication initiator protein DnaA ATPAse" evidence="1">
    <location>
        <begin position="45"/>
        <end position="162"/>
    </location>
</feature>
<dbReference type="Pfam" id="PF22688">
    <property type="entry name" value="Hda_lid"/>
    <property type="match status" value="1"/>
</dbReference>
<dbReference type="InterPro" id="IPR055199">
    <property type="entry name" value="Hda_lid"/>
</dbReference>
<name>A0A0F9M3I0_9ZZZZ</name>
<protein>
    <submittedName>
        <fullName evidence="3">Uncharacterized protein</fullName>
    </submittedName>
</protein>
<reference evidence="3" key="1">
    <citation type="journal article" date="2015" name="Nature">
        <title>Complex archaea that bridge the gap between prokaryotes and eukaryotes.</title>
        <authorList>
            <person name="Spang A."/>
            <person name="Saw J.H."/>
            <person name="Jorgensen S.L."/>
            <person name="Zaremba-Niedzwiedzka K."/>
            <person name="Martijn J."/>
            <person name="Lind A.E."/>
            <person name="van Eijk R."/>
            <person name="Schleper C."/>
            <person name="Guy L."/>
            <person name="Ettema T.J."/>
        </authorList>
    </citation>
    <scope>NUCLEOTIDE SEQUENCE</scope>
</reference>
<dbReference type="GO" id="GO:0032297">
    <property type="term" value="P:negative regulation of DNA-templated DNA replication initiation"/>
    <property type="evidence" value="ECO:0007669"/>
    <property type="project" value="InterPro"/>
</dbReference>
<dbReference type="GO" id="GO:0006270">
    <property type="term" value="P:DNA replication initiation"/>
    <property type="evidence" value="ECO:0007669"/>
    <property type="project" value="TreeGrafter"/>
</dbReference>
<dbReference type="Gene3D" id="1.10.8.60">
    <property type="match status" value="1"/>
</dbReference>
<dbReference type="Pfam" id="PF00308">
    <property type="entry name" value="Bac_DnaA"/>
    <property type="match status" value="1"/>
</dbReference>
<dbReference type="AlphaFoldDB" id="A0A0F9M3I0"/>
<sequence length="234" mass="26632">MQKLATQLPLRLNPQEVYRLDNFYFSQPEVKLALLEFCELATIDFLYLWGDKASGKSHLLMAIIDQMQSQQSAKRIVYLPLAELVVTSSPEVLESLEQLDLLCLDELEAIAGIKEWEEAIFHCFNRLQLTGCKLLIASSHNPATINIKLADLRSRLATGLVYQLEILDDNAKQQALIVQAQARGLDLPNEVAQYLLRHHSRDIHVLMDLLRDLDKASMAAKRRLTIPFVRQALK</sequence>
<organism evidence="3">
    <name type="scientific">marine sediment metagenome</name>
    <dbReference type="NCBI Taxonomy" id="412755"/>
    <lineage>
        <taxon>unclassified sequences</taxon>
        <taxon>metagenomes</taxon>
        <taxon>ecological metagenomes</taxon>
    </lineage>
</organism>